<proteinExistence type="predicted"/>
<name>A0A067LSA2_BOTB1</name>
<dbReference type="EMBL" id="KL198154">
    <property type="protein sequence ID" value="KDQ06133.1"/>
    <property type="molecule type" value="Genomic_DNA"/>
</dbReference>
<gene>
    <name evidence="1" type="ORF">BOTBODRAFT_121863</name>
</gene>
<dbReference type="InterPro" id="IPR011009">
    <property type="entry name" value="Kinase-like_dom_sf"/>
</dbReference>
<evidence type="ECO:0000313" key="2">
    <source>
        <dbReference type="Proteomes" id="UP000027195"/>
    </source>
</evidence>
<keyword evidence="2" id="KW-1185">Reference proteome</keyword>
<protein>
    <recommendedName>
        <fullName evidence="3">Protein kinase domain-containing protein</fullName>
    </recommendedName>
</protein>
<dbReference type="SUPFAM" id="SSF56112">
    <property type="entry name" value="Protein kinase-like (PK-like)"/>
    <property type="match status" value="1"/>
</dbReference>
<evidence type="ECO:0000313" key="1">
    <source>
        <dbReference type="EMBL" id="KDQ06133.1"/>
    </source>
</evidence>
<reference evidence="2" key="1">
    <citation type="journal article" date="2014" name="Proc. Natl. Acad. Sci. U.S.A.">
        <title>Extensive sampling of basidiomycete genomes demonstrates inadequacy of the white-rot/brown-rot paradigm for wood decay fungi.</title>
        <authorList>
            <person name="Riley R."/>
            <person name="Salamov A.A."/>
            <person name="Brown D.W."/>
            <person name="Nagy L.G."/>
            <person name="Floudas D."/>
            <person name="Held B.W."/>
            <person name="Levasseur A."/>
            <person name="Lombard V."/>
            <person name="Morin E."/>
            <person name="Otillar R."/>
            <person name="Lindquist E.A."/>
            <person name="Sun H."/>
            <person name="LaButti K.M."/>
            <person name="Schmutz J."/>
            <person name="Jabbour D."/>
            <person name="Luo H."/>
            <person name="Baker S.E."/>
            <person name="Pisabarro A.G."/>
            <person name="Walton J.D."/>
            <person name="Blanchette R.A."/>
            <person name="Henrissat B."/>
            <person name="Martin F."/>
            <person name="Cullen D."/>
            <person name="Hibbett D.S."/>
            <person name="Grigoriev I.V."/>
        </authorList>
    </citation>
    <scope>NUCLEOTIDE SEQUENCE [LARGE SCALE GENOMIC DNA]</scope>
    <source>
        <strain evidence="2">FD-172 SS1</strain>
    </source>
</reference>
<accession>A0A067LSA2</accession>
<dbReference type="Gene3D" id="1.10.510.10">
    <property type="entry name" value="Transferase(Phosphotransferase) domain 1"/>
    <property type="match status" value="1"/>
</dbReference>
<evidence type="ECO:0008006" key="3">
    <source>
        <dbReference type="Google" id="ProtNLM"/>
    </source>
</evidence>
<dbReference type="OrthoDB" id="3261131at2759"/>
<dbReference type="InParanoid" id="A0A067LSA2"/>
<dbReference type="HOGENOM" id="CLU_013871_0_0_1"/>
<dbReference type="AlphaFoldDB" id="A0A067LSA2"/>
<dbReference type="Proteomes" id="UP000027195">
    <property type="component" value="Unassembled WGS sequence"/>
</dbReference>
<organism evidence="1 2">
    <name type="scientific">Botryobasidium botryosum (strain FD-172 SS1)</name>
    <dbReference type="NCBI Taxonomy" id="930990"/>
    <lineage>
        <taxon>Eukaryota</taxon>
        <taxon>Fungi</taxon>
        <taxon>Dikarya</taxon>
        <taxon>Basidiomycota</taxon>
        <taxon>Agaricomycotina</taxon>
        <taxon>Agaricomycetes</taxon>
        <taxon>Cantharellales</taxon>
        <taxon>Botryobasidiaceae</taxon>
        <taxon>Botryobasidium</taxon>
    </lineage>
</organism>
<sequence>MIKNVLIPLILLEVKREWGEGGCDASTQAEFSLKRTWLDDVRREMREKTCCPTFLLACSGPWIGVLGGVFTDKFIVQRLTDVHWAAHSSTYDDKQVVRLAQFFCALSESVNELRAYYEQDTDSIPSFEPVQPHPRYYPYPTSYVDSLGQEQKFFYDAPLESDSTCVAFGATSENGKKLVVKFVDRYGKDAHEYMARLGLAPALHHCAPLYPDDAPMCDQSPEGMYLGPLCMVVMDFVEGGTAAAKDRKGWPPNFAAQVKEALEKLHEGGYVFGDLRPPNVMICGGKVQLIDFDWAGRHGSVFYPLHLSSAIGWPGVDHHTLELMLIEPSHDIAMWEKSFH</sequence>